<dbReference type="PANTHER" id="PTHR35087:SF1">
    <property type="entry name" value="RIKEN CDNA 4930505A04 GENE"/>
    <property type="match status" value="1"/>
</dbReference>
<dbReference type="InterPro" id="IPR031365">
    <property type="entry name" value="CMIP6"/>
</dbReference>
<dbReference type="PANTHER" id="PTHR35087">
    <property type="entry name" value="SIMILAR TO HYPOTHETICAL PROTEIN FLJ40298"/>
    <property type="match status" value="1"/>
</dbReference>
<name>A0A267F3N6_9PLAT</name>
<dbReference type="Pfam" id="PF15667">
    <property type="entry name" value="CMIP6"/>
    <property type="match status" value="1"/>
</dbReference>
<gene>
    <name evidence="2" type="ORF">BOX15_Mlig004965g1</name>
</gene>
<sequence>MSFSALTETKKPLNSKLLAPSFPRKKAVDGTHQPNTYRVLFEDAYYARPRDSQPLKEHQDHLTPVYPKPPANRAPRPKRDLRHHNPCPWNASHLRENVATMLVPVCHVTTEATKDDQYCWWINDPGKVSHNRPNYSFDSTSRDAFRTWQSSDAGRGASFRQKFTDAANGIVPVNPLWEKSGQRRVWSEKISYEQQYNSRHPDIYPPRGRRQGALVLNRVAPDHPDAATDFLASRGIPRDKAEADAADAAIRAEAELRHQQPQAPKERSELPFRPPNFVPYHRQFVRPDRAGRDTVASLVQPEFRYAWNQPQPEPYFTA</sequence>
<keyword evidence="3" id="KW-1185">Reference proteome</keyword>
<evidence type="ECO:0000313" key="2">
    <source>
        <dbReference type="EMBL" id="PAA68390.1"/>
    </source>
</evidence>
<protein>
    <submittedName>
        <fullName evidence="2">Uncharacterized protein</fullName>
    </submittedName>
</protein>
<dbReference type="AlphaFoldDB" id="A0A267F3N6"/>
<proteinExistence type="predicted"/>
<feature type="region of interest" description="Disordered" evidence="1">
    <location>
        <begin position="1"/>
        <end position="33"/>
    </location>
</feature>
<feature type="compositionally biased region" description="Basic residues" evidence="1">
    <location>
        <begin position="75"/>
        <end position="85"/>
    </location>
</feature>
<evidence type="ECO:0000313" key="3">
    <source>
        <dbReference type="Proteomes" id="UP000215902"/>
    </source>
</evidence>
<dbReference type="Proteomes" id="UP000215902">
    <property type="component" value="Unassembled WGS sequence"/>
</dbReference>
<evidence type="ECO:0000256" key="1">
    <source>
        <dbReference type="SAM" id="MobiDB-lite"/>
    </source>
</evidence>
<dbReference type="OrthoDB" id="9971371at2759"/>
<accession>A0A267F3N6</accession>
<dbReference type="EMBL" id="NIVC01001399">
    <property type="protein sequence ID" value="PAA68390.1"/>
    <property type="molecule type" value="Genomic_DNA"/>
</dbReference>
<comment type="caution">
    <text evidence="2">The sequence shown here is derived from an EMBL/GenBank/DDBJ whole genome shotgun (WGS) entry which is preliminary data.</text>
</comment>
<reference evidence="2 3" key="1">
    <citation type="submission" date="2017-06" db="EMBL/GenBank/DDBJ databases">
        <title>A platform for efficient transgenesis in Macrostomum lignano, a flatworm model organism for stem cell research.</title>
        <authorList>
            <person name="Berezikov E."/>
        </authorList>
    </citation>
    <scope>NUCLEOTIDE SEQUENCE [LARGE SCALE GENOMIC DNA]</scope>
    <source>
        <strain evidence="2">DV1</strain>
        <tissue evidence="2">Whole organism</tissue>
    </source>
</reference>
<feature type="region of interest" description="Disordered" evidence="1">
    <location>
        <begin position="53"/>
        <end position="85"/>
    </location>
</feature>
<organism evidence="2 3">
    <name type="scientific">Macrostomum lignano</name>
    <dbReference type="NCBI Taxonomy" id="282301"/>
    <lineage>
        <taxon>Eukaryota</taxon>
        <taxon>Metazoa</taxon>
        <taxon>Spiralia</taxon>
        <taxon>Lophotrochozoa</taxon>
        <taxon>Platyhelminthes</taxon>
        <taxon>Rhabditophora</taxon>
        <taxon>Macrostomorpha</taxon>
        <taxon>Macrostomida</taxon>
        <taxon>Macrostomidae</taxon>
        <taxon>Macrostomum</taxon>
    </lineage>
</organism>